<evidence type="ECO:0000313" key="2">
    <source>
        <dbReference type="EMBL" id="CAL5986924.1"/>
    </source>
</evidence>
<evidence type="ECO:0000313" key="1">
    <source>
        <dbReference type="EMBL" id="CAI9975619.1"/>
    </source>
</evidence>
<keyword evidence="3" id="KW-1185">Reference proteome</keyword>
<dbReference type="EMBL" id="CATOUU010001169">
    <property type="protein sequence ID" value="CAI9975619.1"/>
    <property type="molecule type" value="Genomic_DNA"/>
</dbReference>
<dbReference type="EMBL" id="CAXDID020000020">
    <property type="protein sequence ID" value="CAL5986924.1"/>
    <property type="molecule type" value="Genomic_DNA"/>
</dbReference>
<reference evidence="1" key="1">
    <citation type="submission" date="2023-06" db="EMBL/GenBank/DDBJ databases">
        <authorList>
            <person name="Kurt Z."/>
        </authorList>
    </citation>
    <scope>NUCLEOTIDE SEQUENCE</scope>
</reference>
<comment type="caution">
    <text evidence="1">The sequence shown here is derived from an EMBL/GenBank/DDBJ whole genome shotgun (WGS) entry which is preliminary data.</text>
</comment>
<proteinExistence type="predicted"/>
<sequence>MFHKVEFICYQKIHVLFFFVAVKLFQYGHPFVSFSDNEDTINYQKGKGVTVLTGFANSWLEDFIVYTIKAIDLSMKFKSIRLFALSSYPVELAFTQTQLMNNFNNTTDKLEYIAESQALLHVLAPHLDSNIQPYKLQEHKTTIIESNGMLITQEECQSMWELSNDILFIFTSADLTEESYANTCCLEMQRVSAFWDYINSNTGDDICWHAIDYLKVEGQYINNVSQQGSFRLSTQAADNKEKQENDKK</sequence>
<organism evidence="1">
    <name type="scientific">Hexamita inflata</name>
    <dbReference type="NCBI Taxonomy" id="28002"/>
    <lineage>
        <taxon>Eukaryota</taxon>
        <taxon>Metamonada</taxon>
        <taxon>Diplomonadida</taxon>
        <taxon>Hexamitidae</taxon>
        <taxon>Hexamitinae</taxon>
        <taxon>Hexamita</taxon>
    </lineage>
</organism>
<reference evidence="2 3" key="2">
    <citation type="submission" date="2024-07" db="EMBL/GenBank/DDBJ databases">
        <authorList>
            <person name="Akdeniz Z."/>
        </authorList>
    </citation>
    <scope>NUCLEOTIDE SEQUENCE [LARGE SCALE GENOMIC DNA]</scope>
</reference>
<name>A0AA86RPD7_9EUKA</name>
<dbReference type="AlphaFoldDB" id="A0AA86RPD7"/>
<dbReference type="Proteomes" id="UP001642409">
    <property type="component" value="Unassembled WGS sequence"/>
</dbReference>
<accession>A0AA86RPD7</accession>
<gene>
    <name evidence="1" type="ORF">HINF_LOCUS63264</name>
    <name evidence="2" type="ORF">HINF_LOCUS9650</name>
</gene>
<evidence type="ECO:0000313" key="3">
    <source>
        <dbReference type="Proteomes" id="UP001642409"/>
    </source>
</evidence>
<protein>
    <submittedName>
        <fullName evidence="1">Uncharacterized protein</fullName>
    </submittedName>
</protein>